<organism evidence="1">
    <name type="scientific">Picea glauca</name>
    <name type="common">White spruce</name>
    <name type="synonym">Pinus glauca</name>
    <dbReference type="NCBI Taxonomy" id="3330"/>
    <lineage>
        <taxon>Eukaryota</taxon>
        <taxon>Viridiplantae</taxon>
        <taxon>Streptophyta</taxon>
        <taxon>Embryophyta</taxon>
        <taxon>Tracheophyta</taxon>
        <taxon>Spermatophyta</taxon>
        <taxon>Pinopsida</taxon>
        <taxon>Pinidae</taxon>
        <taxon>Conifers I</taxon>
        <taxon>Pinales</taxon>
        <taxon>Pinaceae</taxon>
        <taxon>Picea</taxon>
    </lineage>
</organism>
<geneLocation type="mitochondrion" evidence="1"/>
<sequence length="99" mass="11602">MCLRVGHNPFLFPAGASWQFWLIQAEYHMQAEIKKPTLNPIKHPPSFLFVWPDRIIMRRIQSSKQDCPVINPDYNTIPLPAIICHETPYLYIGHFDLVQ</sequence>
<accession>A0A101LWR9</accession>
<gene>
    <name evidence="1" type="ORF">ABT39_MTgene1438</name>
</gene>
<keyword evidence="1" id="KW-0496">Mitochondrion</keyword>
<name>A0A101LWR9_PICGL</name>
<reference evidence="1" key="1">
    <citation type="journal article" date="2015" name="Genome Biol. Evol.">
        <title>Organellar Genomes of White Spruce (Picea glauca): Assembly and Annotation.</title>
        <authorList>
            <person name="Jackman S.D."/>
            <person name="Warren R.L."/>
            <person name="Gibb E.A."/>
            <person name="Vandervalk B.P."/>
            <person name="Mohamadi H."/>
            <person name="Chu J."/>
            <person name="Raymond A."/>
            <person name="Pleasance S."/>
            <person name="Coope R."/>
            <person name="Wildung M.R."/>
            <person name="Ritland C.E."/>
            <person name="Bousquet J."/>
            <person name="Jones S.J."/>
            <person name="Bohlmann J."/>
            <person name="Birol I."/>
        </authorList>
    </citation>
    <scope>NUCLEOTIDE SEQUENCE [LARGE SCALE GENOMIC DNA]</scope>
    <source>
        <tissue evidence="1">Flushing bud</tissue>
    </source>
</reference>
<proteinExistence type="predicted"/>
<dbReference type="EMBL" id="LKAM01000010">
    <property type="protein sequence ID" value="KUM46756.1"/>
    <property type="molecule type" value="Genomic_DNA"/>
</dbReference>
<comment type="caution">
    <text evidence="1">The sequence shown here is derived from an EMBL/GenBank/DDBJ whole genome shotgun (WGS) entry which is preliminary data.</text>
</comment>
<dbReference type="AlphaFoldDB" id="A0A101LWR9"/>
<evidence type="ECO:0000313" key="1">
    <source>
        <dbReference type="EMBL" id="KUM46756.1"/>
    </source>
</evidence>
<protein>
    <submittedName>
        <fullName evidence="1">Uncharacterized protein</fullName>
    </submittedName>
</protein>